<proteinExistence type="predicted"/>
<reference evidence="2" key="1">
    <citation type="journal article" date="2015" name="Nature">
        <title>Complex archaea that bridge the gap between prokaryotes and eukaryotes.</title>
        <authorList>
            <person name="Spang A."/>
            <person name="Saw J.H."/>
            <person name="Jorgensen S.L."/>
            <person name="Zaremba-Niedzwiedzka K."/>
            <person name="Martijn J."/>
            <person name="Lind A.E."/>
            <person name="van Eijk R."/>
            <person name="Schleper C."/>
            <person name="Guy L."/>
            <person name="Ettema T.J."/>
        </authorList>
    </citation>
    <scope>NUCLEOTIDE SEQUENCE</scope>
</reference>
<protein>
    <submittedName>
        <fullName evidence="2">Uncharacterized protein</fullName>
    </submittedName>
</protein>
<name>A0A0F9USG9_9ZZZZ</name>
<evidence type="ECO:0000313" key="2">
    <source>
        <dbReference type="EMBL" id="KKN90422.1"/>
    </source>
</evidence>
<feature type="region of interest" description="Disordered" evidence="1">
    <location>
        <begin position="273"/>
        <end position="294"/>
    </location>
</feature>
<comment type="caution">
    <text evidence="2">The sequence shown here is derived from an EMBL/GenBank/DDBJ whole genome shotgun (WGS) entry which is preliminary data.</text>
</comment>
<accession>A0A0F9USG9</accession>
<sequence>MRSKKLVTSSRSNLLSSHDLTCVALRDVIQSAFHHASGFQGFLAGVERAGVRVRPNLSKTSGALNGIRFRSDDIYILSSALGLGASDFSSGRLKYDAHTMRDEVEAYTQSYMEDFGECRNEVLPKARPSPRCPSLRVSRPEISVTATTHEAEVAVNDMALASALEDEIGRVNASDPRLASSLYAMLKCGQDDWSRASPNMLIAHAIATHGNASRPLRAIMYMPDDDRNTALRWVSRGLEPSHALCKVITPRLRFGAPLDDHIVQVARDIHHESRRKQECRDQAEDQHELQPEVQ</sequence>
<evidence type="ECO:0000256" key="1">
    <source>
        <dbReference type="SAM" id="MobiDB-lite"/>
    </source>
</evidence>
<gene>
    <name evidence="2" type="ORF">LCGC14_0227910</name>
</gene>
<organism evidence="2">
    <name type="scientific">marine sediment metagenome</name>
    <dbReference type="NCBI Taxonomy" id="412755"/>
    <lineage>
        <taxon>unclassified sequences</taxon>
        <taxon>metagenomes</taxon>
        <taxon>ecological metagenomes</taxon>
    </lineage>
</organism>
<dbReference type="AlphaFoldDB" id="A0A0F9USG9"/>
<dbReference type="EMBL" id="LAZR01000110">
    <property type="protein sequence ID" value="KKN90422.1"/>
    <property type="molecule type" value="Genomic_DNA"/>
</dbReference>